<dbReference type="CDD" id="cd03258">
    <property type="entry name" value="ABC_MetN_methionine_transporter"/>
    <property type="match status" value="1"/>
</dbReference>
<dbReference type="SUPFAM" id="SSF52540">
    <property type="entry name" value="P-loop containing nucleoside triphosphate hydrolases"/>
    <property type="match status" value="1"/>
</dbReference>
<dbReference type="EMBL" id="AEBR01000080">
    <property type="protein sequence ID" value="EFM82066.1"/>
    <property type="molecule type" value="Genomic_DNA"/>
</dbReference>
<proteinExistence type="inferred from homology"/>
<dbReference type="PROSITE" id="PS50893">
    <property type="entry name" value="ABC_TRANSPORTER_2"/>
    <property type="match status" value="1"/>
</dbReference>
<evidence type="ECO:0000256" key="1">
    <source>
        <dbReference type="ARBA" id="ARBA00005417"/>
    </source>
</evidence>
<dbReference type="PANTHER" id="PTHR43166">
    <property type="entry name" value="AMINO ACID IMPORT ATP-BINDING PROTEIN"/>
    <property type="match status" value="1"/>
</dbReference>
<protein>
    <submittedName>
        <fullName evidence="12">ABC transporter, ATP-binding protein</fullName>
    </submittedName>
</protein>
<dbReference type="AlphaFoldDB" id="A0A125W4K3"/>
<dbReference type="InterPro" id="IPR018449">
    <property type="entry name" value="NIL_domain"/>
</dbReference>
<sequence length="356" mass="40209">MIELKNISVTFQQKKQEIQAVQDVSLTIDKGDIYGIVGYSGAGKSTLVRVINLLQRPTEGTVIINKENILTFSKKELRQQRKKIGMIFQHFNLMKERTIFSNIDFSLKYSGLSKSERRQKISHLLELVGLSEKRDAYPSQLSGGQKQRVAIARALANDPEILLCDEATSALDPKTTGQILALLKKLNQELNLTIVLITHEMQVVKEICNKVAVMENGYVVESNDIVSIFSQPQQPLTKDFIRTATHIDQALTTILEHPKLADLDKNQELIEFSYVGDQTNEPLIAQLYSQYQVYTNILYGNVEIVQNVPIGHLIVVLSGDEAQRQQALTYLAKQGVRTNVLKTYQQTKKKQNLQVI</sequence>
<dbReference type="Gene3D" id="3.40.50.300">
    <property type="entry name" value="P-loop containing nucleotide triphosphate hydrolases"/>
    <property type="match status" value="1"/>
</dbReference>
<dbReference type="Pfam" id="PF09383">
    <property type="entry name" value="NIL"/>
    <property type="match status" value="1"/>
</dbReference>
<dbReference type="Pfam" id="PF00005">
    <property type="entry name" value="ABC_tran"/>
    <property type="match status" value="1"/>
</dbReference>
<dbReference type="InterPro" id="IPR041701">
    <property type="entry name" value="MetN_ABC"/>
</dbReference>
<comment type="function">
    <text evidence="10">Part of the ABC transporter FtsEX involved in cellular division. Has ATPase activity. Essential for cell division and viability.</text>
</comment>
<dbReference type="GO" id="GO:0005886">
    <property type="term" value="C:plasma membrane"/>
    <property type="evidence" value="ECO:0007669"/>
    <property type="project" value="UniProtKB-ARBA"/>
</dbReference>
<dbReference type="FunFam" id="3.40.50.300:FF:000056">
    <property type="entry name" value="Cell division ATP-binding protein FtsE"/>
    <property type="match status" value="1"/>
</dbReference>
<dbReference type="GO" id="GO:0005524">
    <property type="term" value="F:ATP binding"/>
    <property type="evidence" value="ECO:0007669"/>
    <property type="project" value="UniProtKB-KW"/>
</dbReference>
<dbReference type="InterPro" id="IPR027417">
    <property type="entry name" value="P-loop_NTPase"/>
</dbReference>
<evidence type="ECO:0000256" key="9">
    <source>
        <dbReference type="ARBA" id="ARBA00049360"/>
    </source>
</evidence>
<evidence type="ECO:0000256" key="5">
    <source>
        <dbReference type="ARBA" id="ARBA00022840"/>
    </source>
</evidence>
<evidence type="ECO:0000256" key="10">
    <source>
        <dbReference type="ARBA" id="ARBA00055994"/>
    </source>
</evidence>
<feature type="domain" description="ABC transporter" evidence="11">
    <location>
        <begin position="2"/>
        <end position="241"/>
    </location>
</feature>
<dbReference type="PANTHER" id="PTHR43166:SF30">
    <property type="entry name" value="METHIONINE IMPORT ATP-BINDING PROTEIN METN"/>
    <property type="match status" value="1"/>
</dbReference>
<evidence type="ECO:0000256" key="8">
    <source>
        <dbReference type="ARBA" id="ARBA00023136"/>
    </source>
</evidence>
<dbReference type="InterPro" id="IPR045865">
    <property type="entry name" value="ACT-like_dom_sf"/>
</dbReference>
<dbReference type="PROSITE" id="PS00211">
    <property type="entry name" value="ABC_TRANSPORTER_1"/>
    <property type="match status" value="1"/>
</dbReference>
<evidence type="ECO:0000256" key="3">
    <source>
        <dbReference type="ARBA" id="ARBA00022475"/>
    </source>
</evidence>
<keyword evidence="5 12" id="KW-0067">ATP-binding</keyword>
<dbReference type="Proteomes" id="UP000004846">
    <property type="component" value="Unassembled WGS sequence"/>
</dbReference>
<gene>
    <name evidence="12" type="ORF">HMPREF9498_02345</name>
</gene>
<dbReference type="InterPro" id="IPR003439">
    <property type="entry name" value="ABC_transporter-like_ATP-bd"/>
</dbReference>
<dbReference type="InterPro" id="IPR003593">
    <property type="entry name" value="AAA+_ATPase"/>
</dbReference>
<dbReference type="Gene3D" id="3.30.70.260">
    <property type="match status" value="1"/>
</dbReference>
<dbReference type="GO" id="GO:0016887">
    <property type="term" value="F:ATP hydrolysis activity"/>
    <property type="evidence" value="ECO:0007669"/>
    <property type="project" value="InterPro"/>
</dbReference>
<keyword evidence="3" id="KW-1003">Cell membrane</keyword>
<organism evidence="12 13">
    <name type="scientific">Enterococcus faecalis TX4248</name>
    <dbReference type="NCBI Taxonomy" id="749495"/>
    <lineage>
        <taxon>Bacteria</taxon>
        <taxon>Bacillati</taxon>
        <taxon>Bacillota</taxon>
        <taxon>Bacilli</taxon>
        <taxon>Lactobacillales</taxon>
        <taxon>Enterococcaceae</taxon>
        <taxon>Enterococcus</taxon>
    </lineage>
</organism>
<accession>A0A125W4K3</accession>
<reference evidence="12 13" key="1">
    <citation type="submission" date="2010-07" db="EMBL/GenBank/DDBJ databases">
        <authorList>
            <person name="Sid Ahmed O."/>
        </authorList>
    </citation>
    <scope>NUCLEOTIDE SEQUENCE [LARGE SCALE GENOMIC DNA]</scope>
    <source>
        <strain evidence="12 13">TX4248</strain>
    </source>
</reference>
<dbReference type="SUPFAM" id="SSF55021">
    <property type="entry name" value="ACT-like"/>
    <property type="match status" value="1"/>
</dbReference>
<evidence type="ECO:0000256" key="4">
    <source>
        <dbReference type="ARBA" id="ARBA00022741"/>
    </source>
</evidence>
<dbReference type="RefSeq" id="WP_002372063.1">
    <property type="nucleotide sequence ID" value="NZ_GL454475.1"/>
</dbReference>
<evidence type="ECO:0000256" key="7">
    <source>
        <dbReference type="ARBA" id="ARBA00022970"/>
    </source>
</evidence>
<name>A0A125W4K3_ENTFL</name>
<keyword evidence="4" id="KW-0547">Nucleotide-binding</keyword>
<evidence type="ECO:0000259" key="11">
    <source>
        <dbReference type="PROSITE" id="PS50893"/>
    </source>
</evidence>
<evidence type="ECO:0000256" key="2">
    <source>
        <dbReference type="ARBA" id="ARBA00022448"/>
    </source>
</evidence>
<comment type="catalytic activity">
    <reaction evidence="9">
        <text>ATP + H2O = ADP + phosphate + H(+)</text>
        <dbReference type="Rhea" id="RHEA:13065"/>
        <dbReference type="ChEBI" id="CHEBI:15377"/>
        <dbReference type="ChEBI" id="CHEBI:15378"/>
        <dbReference type="ChEBI" id="CHEBI:30616"/>
        <dbReference type="ChEBI" id="CHEBI:43474"/>
        <dbReference type="ChEBI" id="CHEBI:456216"/>
    </reaction>
</comment>
<comment type="caution">
    <text evidence="12">The sequence shown here is derived from an EMBL/GenBank/DDBJ whole genome shotgun (WGS) entry which is preliminary data.</text>
</comment>
<dbReference type="SMART" id="SM00382">
    <property type="entry name" value="AAA"/>
    <property type="match status" value="1"/>
</dbReference>
<keyword evidence="6" id="KW-1278">Translocase</keyword>
<keyword evidence="2" id="KW-0813">Transport</keyword>
<keyword evidence="7" id="KW-0029">Amino-acid transport</keyword>
<evidence type="ECO:0000313" key="12">
    <source>
        <dbReference type="EMBL" id="EFM82066.1"/>
    </source>
</evidence>
<dbReference type="InterPro" id="IPR017871">
    <property type="entry name" value="ABC_transporter-like_CS"/>
</dbReference>
<dbReference type="HOGENOM" id="CLU_000604_1_3_9"/>
<dbReference type="SMART" id="SM00930">
    <property type="entry name" value="NIL"/>
    <property type="match status" value="1"/>
</dbReference>
<evidence type="ECO:0000313" key="13">
    <source>
        <dbReference type="Proteomes" id="UP000004846"/>
    </source>
</evidence>
<dbReference type="InterPro" id="IPR050086">
    <property type="entry name" value="MetN_ABC_transporter-like"/>
</dbReference>
<comment type="similarity">
    <text evidence="1">Belongs to the ABC transporter superfamily.</text>
</comment>
<dbReference type="GO" id="GO:0006865">
    <property type="term" value="P:amino acid transport"/>
    <property type="evidence" value="ECO:0007669"/>
    <property type="project" value="UniProtKB-KW"/>
</dbReference>
<evidence type="ECO:0000256" key="6">
    <source>
        <dbReference type="ARBA" id="ARBA00022967"/>
    </source>
</evidence>
<keyword evidence="8" id="KW-0472">Membrane</keyword>